<evidence type="ECO:0000313" key="3">
    <source>
        <dbReference type="Proteomes" id="UP000702209"/>
    </source>
</evidence>
<dbReference type="Gene3D" id="3.40.50.1820">
    <property type="entry name" value="alpha/beta hydrolase"/>
    <property type="match status" value="1"/>
</dbReference>
<dbReference type="Pfam" id="PF01738">
    <property type="entry name" value="DLH"/>
    <property type="match status" value="1"/>
</dbReference>
<keyword evidence="3" id="KW-1185">Reference proteome</keyword>
<evidence type="ECO:0000259" key="1">
    <source>
        <dbReference type="Pfam" id="PF01738"/>
    </source>
</evidence>
<accession>A0ABS0CJX0</accession>
<keyword evidence="2" id="KW-0378">Hydrolase</keyword>
<dbReference type="PANTHER" id="PTHR47751">
    <property type="entry name" value="SUPERFAMILY HYDROLASE, PUTATIVE (AFU_ORTHOLOGUE AFUA_2G16580)-RELATED"/>
    <property type="match status" value="1"/>
</dbReference>
<dbReference type="InterPro" id="IPR029058">
    <property type="entry name" value="AB_hydrolase_fold"/>
</dbReference>
<comment type="caution">
    <text evidence="2">The sequence shown here is derived from an EMBL/GenBank/DDBJ whole genome shotgun (WGS) entry which is preliminary data.</text>
</comment>
<dbReference type="InterPro" id="IPR051411">
    <property type="entry name" value="Polyketide_trans_af380"/>
</dbReference>
<dbReference type="InterPro" id="IPR002925">
    <property type="entry name" value="Dienelactn_hydro"/>
</dbReference>
<proteinExistence type="predicted"/>
<reference evidence="2 3" key="1">
    <citation type="submission" date="2020-10" db="EMBL/GenBank/DDBJ databases">
        <title>Identification of Nocardia species via Next-generation sequencing and recognition of intraspecies genetic diversity.</title>
        <authorList>
            <person name="Li P."/>
            <person name="Li P."/>
            <person name="Lu B."/>
        </authorList>
    </citation>
    <scope>NUCLEOTIDE SEQUENCE [LARGE SCALE GENOMIC DNA]</scope>
    <source>
        <strain evidence="2 3">BJ06-0157</strain>
    </source>
</reference>
<gene>
    <name evidence="2" type="ORF">IU459_05030</name>
</gene>
<dbReference type="Gene3D" id="1.10.10.800">
    <property type="match status" value="1"/>
</dbReference>
<dbReference type="PANTHER" id="PTHR47751:SF1">
    <property type="entry name" value="SUPERFAMILY HYDROLASE, PUTATIVE (AFU_ORTHOLOGUE AFUA_2G16580)-RELATED"/>
    <property type="match status" value="1"/>
</dbReference>
<evidence type="ECO:0000313" key="2">
    <source>
        <dbReference type="EMBL" id="MBF6296905.1"/>
    </source>
</evidence>
<name>A0ABS0CJX0_9NOCA</name>
<dbReference type="EMBL" id="JADLQX010000003">
    <property type="protein sequence ID" value="MBF6296905.1"/>
    <property type="molecule type" value="Genomic_DNA"/>
</dbReference>
<protein>
    <submittedName>
        <fullName evidence="2">Dienelactone hydrolase family protein</fullName>
    </submittedName>
</protein>
<dbReference type="RefSeq" id="WP_195128279.1">
    <property type="nucleotide sequence ID" value="NZ_JADLQX010000003.1"/>
</dbReference>
<organism evidence="2 3">
    <name type="scientific">Nocardia amamiensis</name>
    <dbReference type="NCBI Taxonomy" id="404578"/>
    <lineage>
        <taxon>Bacteria</taxon>
        <taxon>Bacillati</taxon>
        <taxon>Actinomycetota</taxon>
        <taxon>Actinomycetes</taxon>
        <taxon>Mycobacteriales</taxon>
        <taxon>Nocardiaceae</taxon>
        <taxon>Nocardia</taxon>
    </lineage>
</organism>
<dbReference type="Proteomes" id="UP000702209">
    <property type="component" value="Unassembled WGS sequence"/>
</dbReference>
<sequence length="300" mass="32681">MVSEVQVEKVTFDSDGVLLVGRLYRPADAADTRLPAVVVTGSWLTVKEQMPQVYARRLAEQGFAALDFDFTHYGESGGEPRDLESPSRKSRDIRAAVTFLAGRPDVDAQRIGALGVCASSGYTAVNAAGDARVRSLAMVAPWLHDPDLVALMYGGQEGVSQRLAAGFAARARYDNTGEVDYVAAVSTTDPSAAMSGDFPYYVDATRGAVPQWANRFAVQGWNEWLTYNAIPVARNITIPTLLVHSENGAIPDGARAFHAQLTGPKELIWIEGTQFDFYDREPTVSQAVEHVVRHFRSTLD</sequence>
<feature type="domain" description="Dienelactone hydrolase" evidence="1">
    <location>
        <begin position="21"/>
        <end position="134"/>
    </location>
</feature>
<dbReference type="SUPFAM" id="SSF53474">
    <property type="entry name" value="alpha/beta-Hydrolases"/>
    <property type="match status" value="1"/>
</dbReference>
<dbReference type="GO" id="GO:0016787">
    <property type="term" value="F:hydrolase activity"/>
    <property type="evidence" value="ECO:0007669"/>
    <property type="project" value="UniProtKB-KW"/>
</dbReference>